<dbReference type="PANTHER" id="PTHR21180">
    <property type="entry name" value="ENDONUCLEASE/EXONUCLEASE/PHOSPHATASE FAMILY DOMAIN-CONTAINING PROTEIN 1"/>
    <property type="match status" value="1"/>
</dbReference>
<keyword evidence="2" id="KW-0949">S-adenosyl-L-methionine</keyword>
<protein>
    <submittedName>
        <fullName evidence="7">DNA modification/repair radical SAM protein</fullName>
    </submittedName>
</protein>
<comment type="caution">
    <text evidence="7">The sequence shown here is derived from an EMBL/GenBank/DDBJ whole genome shotgun (WGS) entry which is preliminary data.</text>
</comment>
<keyword evidence="3" id="KW-0479">Metal-binding</keyword>
<name>A0A965ZKW2_9SPHI</name>
<dbReference type="SFLD" id="SFLDS00029">
    <property type="entry name" value="Radical_SAM"/>
    <property type="match status" value="1"/>
</dbReference>
<comment type="cofactor">
    <cofactor evidence="1">
        <name>[4Fe-4S] cluster</name>
        <dbReference type="ChEBI" id="CHEBI:49883"/>
    </cofactor>
</comment>
<proteinExistence type="predicted"/>
<dbReference type="NCBIfam" id="TIGR03916">
    <property type="entry name" value="rSAM_link_UDG"/>
    <property type="match status" value="1"/>
</dbReference>
<dbReference type="SFLD" id="SFLDG01102">
    <property type="entry name" value="Uncharacterised_Radical_SAM_Su"/>
    <property type="match status" value="1"/>
</dbReference>
<gene>
    <name evidence="7" type="ORF">GSY63_21570</name>
</gene>
<dbReference type="AlphaFoldDB" id="A0A965ZKW2"/>
<dbReference type="SUPFAM" id="SSF102114">
    <property type="entry name" value="Radical SAM enzymes"/>
    <property type="match status" value="1"/>
</dbReference>
<sequence>MNVDRITEKLNILADAAKYDVSCASSGSKRENKNKGLGNASNGICHTYTEDGRCVSLLKILFTNVCIYDCAYCVSRKSNDIKRAAFTVQEVVDLTINFYRRNYIEGLFLSSGIFKDADYTMERLVQVAKKLRLEHNFNGYIHLKSIPGASDELMREAGLYADRLSINLEMPTEEGLKLLAPEKNRQDMIDPMGFLKNEIILRTEEKKLFKKAPMFAPAGQSTQVIIGATPETDQQILQMSDQFYRDFKLKRVYYSGYVPVLSDNRLPALNTAVPMVRENRLYQADWLMRFYHFKVNEIVNQDNPLLDLDIDPKLSWALRNLQEFPIDINKADLRMILRVPGIGVQSAQKIVAARQFRKLNWDHLKNLGIAVNRARYFITCNSPQHERRDLTGTAIKQYILAESQSKYIKNSTTQLNLF</sequence>
<dbReference type="Pfam" id="PF04055">
    <property type="entry name" value="Radical_SAM"/>
    <property type="match status" value="1"/>
</dbReference>
<dbReference type="InterPro" id="IPR013785">
    <property type="entry name" value="Aldolase_TIM"/>
</dbReference>
<dbReference type="SUPFAM" id="SSF47781">
    <property type="entry name" value="RuvA domain 2-like"/>
    <property type="match status" value="1"/>
</dbReference>
<dbReference type="InterPro" id="IPR051675">
    <property type="entry name" value="Endo/Exo/Phosphatase_dom_1"/>
</dbReference>
<evidence type="ECO:0000256" key="4">
    <source>
        <dbReference type="ARBA" id="ARBA00023004"/>
    </source>
</evidence>
<dbReference type="InterPro" id="IPR007197">
    <property type="entry name" value="rSAM"/>
</dbReference>
<reference evidence="7" key="2">
    <citation type="submission" date="2020-10" db="EMBL/GenBank/DDBJ databases">
        <title>Mucilaginibacter sp. nov., isolated from soil.</title>
        <authorList>
            <person name="Jeon C.O."/>
        </authorList>
    </citation>
    <scope>NUCLEOTIDE SEQUENCE</scope>
    <source>
        <strain evidence="7">R11</strain>
    </source>
</reference>
<dbReference type="Gene3D" id="3.20.20.70">
    <property type="entry name" value="Aldolase class I"/>
    <property type="match status" value="1"/>
</dbReference>
<dbReference type="GO" id="GO:0046872">
    <property type="term" value="F:metal ion binding"/>
    <property type="evidence" value="ECO:0007669"/>
    <property type="project" value="UniProtKB-KW"/>
</dbReference>
<dbReference type="Proteomes" id="UP000638732">
    <property type="component" value="Unassembled WGS sequence"/>
</dbReference>
<evidence type="ECO:0000256" key="1">
    <source>
        <dbReference type="ARBA" id="ARBA00001966"/>
    </source>
</evidence>
<keyword evidence="5" id="KW-0411">Iron-sulfur</keyword>
<evidence type="ECO:0000256" key="3">
    <source>
        <dbReference type="ARBA" id="ARBA00022723"/>
    </source>
</evidence>
<accession>A0A965ZKW2</accession>
<evidence type="ECO:0000256" key="5">
    <source>
        <dbReference type="ARBA" id="ARBA00023014"/>
    </source>
</evidence>
<keyword evidence="4" id="KW-0408">Iron</keyword>
<dbReference type="CDD" id="cd01335">
    <property type="entry name" value="Radical_SAM"/>
    <property type="match status" value="1"/>
</dbReference>
<evidence type="ECO:0000256" key="2">
    <source>
        <dbReference type="ARBA" id="ARBA00022691"/>
    </source>
</evidence>
<evidence type="ECO:0000313" key="8">
    <source>
        <dbReference type="Proteomes" id="UP000638732"/>
    </source>
</evidence>
<dbReference type="RefSeq" id="WP_166587940.1">
    <property type="nucleotide sequence ID" value="NZ_WWEO01000045.1"/>
</dbReference>
<dbReference type="InterPro" id="IPR023874">
    <property type="entry name" value="DNA_rSAM_put"/>
</dbReference>
<evidence type="ECO:0000259" key="6">
    <source>
        <dbReference type="Pfam" id="PF04055"/>
    </source>
</evidence>
<evidence type="ECO:0000313" key="7">
    <source>
        <dbReference type="EMBL" id="NCD71967.1"/>
    </source>
</evidence>
<dbReference type="InterPro" id="IPR058240">
    <property type="entry name" value="rSAM_sf"/>
</dbReference>
<dbReference type="GO" id="GO:0003824">
    <property type="term" value="F:catalytic activity"/>
    <property type="evidence" value="ECO:0007669"/>
    <property type="project" value="InterPro"/>
</dbReference>
<feature type="domain" description="Radical SAM core" evidence="6">
    <location>
        <begin position="60"/>
        <end position="190"/>
    </location>
</feature>
<keyword evidence="8" id="KW-1185">Reference proteome</keyword>
<dbReference type="GO" id="GO:0051536">
    <property type="term" value="F:iron-sulfur cluster binding"/>
    <property type="evidence" value="ECO:0007669"/>
    <property type="project" value="UniProtKB-KW"/>
</dbReference>
<dbReference type="EMBL" id="WWEO01000045">
    <property type="protein sequence ID" value="NCD71967.1"/>
    <property type="molecule type" value="Genomic_DNA"/>
</dbReference>
<organism evidence="7 8">
    <name type="scientific">Mucilaginibacter agri</name>
    <dbReference type="NCBI Taxonomy" id="2695265"/>
    <lineage>
        <taxon>Bacteria</taxon>
        <taxon>Pseudomonadati</taxon>
        <taxon>Bacteroidota</taxon>
        <taxon>Sphingobacteriia</taxon>
        <taxon>Sphingobacteriales</taxon>
        <taxon>Sphingobacteriaceae</taxon>
        <taxon>Mucilaginibacter</taxon>
    </lineage>
</organism>
<reference evidence="7" key="1">
    <citation type="submission" date="2020-01" db="EMBL/GenBank/DDBJ databases">
        <authorList>
            <person name="Seo Y.L."/>
        </authorList>
    </citation>
    <scope>NUCLEOTIDE SEQUENCE</scope>
    <source>
        <strain evidence="7">R11</strain>
    </source>
</reference>
<dbReference type="InterPro" id="IPR010994">
    <property type="entry name" value="RuvA_2-like"/>
</dbReference>
<dbReference type="Gene3D" id="1.10.150.320">
    <property type="entry name" value="Photosystem II 12 kDa extrinsic protein"/>
    <property type="match status" value="1"/>
</dbReference>
<dbReference type="PANTHER" id="PTHR21180:SF9">
    <property type="entry name" value="TYPE II SECRETION SYSTEM PROTEIN K"/>
    <property type="match status" value="1"/>
</dbReference>